<proteinExistence type="predicted"/>
<dbReference type="Proteomes" id="UP000294887">
    <property type="component" value="Unassembled WGS sequence"/>
</dbReference>
<organism evidence="1 2">
    <name type="scientific">Cocleimonas flava</name>
    <dbReference type="NCBI Taxonomy" id="634765"/>
    <lineage>
        <taxon>Bacteria</taxon>
        <taxon>Pseudomonadati</taxon>
        <taxon>Pseudomonadota</taxon>
        <taxon>Gammaproteobacteria</taxon>
        <taxon>Thiotrichales</taxon>
        <taxon>Thiotrichaceae</taxon>
        <taxon>Cocleimonas</taxon>
    </lineage>
</organism>
<gene>
    <name evidence="1" type="ORF">EV695_2222</name>
</gene>
<reference evidence="1 2" key="1">
    <citation type="submission" date="2019-03" db="EMBL/GenBank/DDBJ databases">
        <title>Genomic Encyclopedia of Type Strains, Phase IV (KMG-IV): sequencing the most valuable type-strain genomes for metagenomic binning, comparative biology and taxonomic classification.</title>
        <authorList>
            <person name="Goeker M."/>
        </authorList>
    </citation>
    <scope>NUCLEOTIDE SEQUENCE [LARGE SCALE GENOMIC DNA]</scope>
    <source>
        <strain evidence="1 2">DSM 24830</strain>
    </source>
</reference>
<dbReference type="AlphaFoldDB" id="A0A4R1F574"/>
<sequence length="160" mass="18750">MMKKQFLDKPISNTKNTKITTTVVKLMGGGLIAATMLGAVTGCSNGSGSTVVTAAAPAPYYYPYDYYYYPYSRVYFSISTGYYYYPDGTNWIKVRTLPPHFRLNPVNRVTVRLKTNQPPYRFHNVHRKQYVPRSRVRVDPRRDRIERNANLNRYKNYRRR</sequence>
<dbReference type="EMBL" id="SMFQ01000003">
    <property type="protein sequence ID" value="TCJ87709.1"/>
    <property type="molecule type" value="Genomic_DNA"/>
</dbReference>
<evidence type="ECO:0000313" key="1">
    <source>
        <dbReference type="EMBL" id="TCJ87709.1"/>
    </source>
</evidence>
<accession>A0A4R1F574</accession>
<name>A0A4R1F574_9GAMM</name>
<evidence type="ECO:0000313" key="2">
    <source>
        <dbReference type="Proteomes" id="UP000294887"/>
    </source>
</evidence>
<keyword evidence="2" id="KW-1185">Reference proteome</keyword>
<comment type="caution">
    <text evidence="1">The sequence shown here is derived from an EMBL/GenBank/DDBJ whole genome shotgun (WGS) entry which is preliminary data.</text>
</comment>
<protein>
    <submittedName>
        <fullName evidence="1">Uncharacterized protein</fullName>
    </submittedName>
</protein>